<dbReference type="InterPro" id="IPR015943">
    <property type="entry name" value="WD40/YVTN_repeat-like_dom_sf"/>
</dbReference>
<dbReference type="Gene3D" id="3.30.565.10">
    <property type="entry name" value="Histidine kinase-like ATPase, C-terminal domain"/>
    <property type="match status" value="1"/>
</dbReference>
<dbReference type="InterPro" id="IPR050351">
    <property type="entry name" value="BphY/WalK/GraS-like"/>
</dbReference>
<feature type="chain" id="PRO_5039030949" description="histidine kinase" evidence="8">
    <location>
        <begin position="22"/>
        <end position="1030"/>
    </location>
</feature>
<keyword evidence="8" id="KW-0732">Signal</keyword>
<dbReference type="GO" id="GO:0000155">
    <property type="term" value="F:phosphorelay sensor kinase activity"/>
    <property type="evidence" value="ECO:0007669"/>
    <property type="project" value="InterPro"/>
</dbReference>
<keyword evidence="10" id="KW-0067">ATP-binding</keyword>
<dbReference type="Pfam" id="PF02518">
    <property type="entry name" value="HATPase_c"/>
    <property type="match status" value="1"/>
</dbReference>
<keyword evidence="5" id="KW-0418">Kinase</keyword>
<dbReference type="SUPFAM" id="SSF63829">
    <property type="entry name" value="Calcium-dependent phosphotriesterase"/>
    <property type="match status" value="1"/>
</dbReference>
<dbReference type="GO" id="GO:0016036">
    <property type="term" value="P:cellular response to phosphate starvation"/>
    <property type="evidence" value="ECO:0007669"/>
    <property type="project" value="TreeGrafter"/>
</dbReference>
<evidence type="ECO:0000259" key="9">
    <source>
        <dbReference type="PROSITE" id="PS50109"/>
    </source>
</evidence>
<dbReference type="PANTHER" id="PTHR45453:SF1">
    <property type="entry name" value="PHOSPHATE REGULON SENSOR PROTEIN PHOR"/>
    <property type="match status" value="1"/>
</dbReference>
<dbReference type="Gene3D" id="2.60.40.10">
    <property type="entry name" value="Immunoglobulins"/>
    <property type="match status" value="1"/>
</dbReference>
<dbReference type="InterPro" id="IPR005467">
    <property type="entry name" value="His_kinase_dom"/>
</dbReference>
<evidence type="ECO:0000256" key="5">
    <source>
        <dbReference type="ARBA" id="ARBA00022777"/>
    </source>
</evidence>
<feature type="transmembrane region" description="Helical" evidence="7">
    <location>
        <begin position="742"/>
        <end position="760"/>
    </location>
</feature>
<dbReference type="Gene3D" id="1.10.287.130">
    <property type="match status" value="1"/>
</dbReference>
<keyword evidence="7" id="KW-0812">Transmembrane</keyword>
<evidence type="ECO:0000256" key="3">
    <source>
        <dbReference type="ARBA" id="ARBA00022553"/>
    </source>
</evidence>
<evidence type="ECO:0000256" key="4">
    <source>
        <dbReference type="ARBA" id="ARBA00022679"/>
    </source>
</evidence>
<evidence type="ECO:0000256" key="1">
    <source>
        <dbReference type="ARBA" id="ARBA00000085"/>
    </source>
</evidence>
<keyword evidence="4" id="KW-0808">Transferase</keyword>
<dbReference type="InterPro" id="IPR011044">
    <property type="entry name" value="Quino_amine_DH_bsu"/>
</dbReference>
<dbReference type="GO" id="GO:0005886">
    <property type="term" value="C:plasma membrane"/>
    <property type="evidence" value="ECO:0007669"/>
    <property type="project" value="TreeGrafter"/>
</dbReference>
<dbReference type="PANTHER" id="PTHR45453">
    <property type="entry name" value="PHOSPHATE REGULON SENSOR PROTEIN PHOR"/>
    <property type="match status" value="1"/>
</dbReference>
<dbReference type="GO" id="GO:0005524">
    <property type="term" value="F:ATP binding"/>
    <property type="evidence" value="ECO:0007669"/>
    <property type="project" value="UniProtKB-KW"/>
</dbReference>
<evidence type="ECO:0000256" key="2">
    <source>
        <dbReference type="ARBA" id="ARBA00012438"/>
    </source>
</evidence>
<dbReference type="AlphaFoldDB" id="A0A9E8NFD1"/>
<dbReference type="InterPro" id="IPR036890">
    <property type="entry name" value="HATPase_C_sf"/>
</dbReference>
<dbReference type="Gene3D" id="2.130.10.10">
    <property type="entry name" value="YVTN repeat-like/Quinoprotein amine dehydrogenase"/>
    <property type="match status" value="2"/>
</dbReference>
<comment type="catalytic activity">
    <reaction evidence="1">
        <text>ATP + protein L-histidine = ADP + protein N-phospho-L-histidine.</text>
        <dbReference type="EC" id="2.7.13.3"/>
    </reaction>
</comment>
<protein>
    <recommendedName>
        <fullName evidence="2">histidine kinase</fullName>
        <ecNumber evidence="2">2.7.13.3</ecNumber>
    </recommendedName>
</protein>
<keyword evidence="7" id="KW-0472">Membrane</keyword>
<feature type="domain" description="Histidine kinase" evidence="9">
    <location>
        <begin position="812"/>
        <end position="1020"/>
    </location>
</feature>
<proteinExistence type="predicted"/>
<sequence length="1030" mass="117196">MCLYSRAILTFLILLSLSGQFSRCPGQVLVHDQVVHYGGGNGLEQSTVRYAATDAWGYLWLATQSGVVRFDGRRFQSFNSSDIPGLSNDRIEGMGVAPDGQLWFRTVSSQFMTVVQPDKRMAPVPRVTNRQDMIIPVAGFVIKDRPLIAQFYKELEKSKKKAVILTASAPNGEVYLHYLGKLFYVNDRQRVLIDSLPYSWEGKERLSAFTVTHDGIYMTLFSGNHVRAWRHGKQLPEITRLEGDILTDGVVLPQEGFSLLWSRSESFLYAGRNIYRVFSKNGLIYTERVISNIDIAKGLSAIQYLEKENKYVLCLKLENGGISIIQPAAFRYPALPKGIRSPSMYAQARTGPDAVYTRNFLFTQNGSNSALPTGSDMNDDCRTSYFSPAGELYFENGMRLMKYNTRSKTGDSLLAVDELMKAIVPDKYSNDLLFCTRHSINRLAGDRVTRSWKIPGNTTATTFLQIDRNRFLVGTENGLKWFDAEKNKIERTVLDSASIWTLLRENNDLLWIGTYGKGFYLLNGNKLTAFPLGPGKALKTVHSFIDDGRGHFWMPSNDGLFRVSKKDLLTYAGGKSDDVYYFRFDKRDGLTNNEFNGGSTPSHVWLADSMLSIPAVDGLVWFYPHRVTPAFPQHPILLEQLLLNGHSVPTDSLARLPAGSHTLDLRVGTAYLGNPENLRLEYQVHGYSHHWEPVPNDGKVVLQNFPAGDYNLIFRKRKTDDPNQYDRLEIPFRIAPYFYNTWWFYTLVAIALVGMAYLFARWRTRTLELEARRLELKVEERTRVLNNMILQLEHSENQLRESDQIKDRMVSMILHDLRSPIRFLEMMGTRLIHKHRELDEETLTERIVEIGNSASSIYSYVNQFLTWTSTQHGLYTVRRRWIALAPLFESIRELYTEIARYQQNTLTLRHNDIHCDTDPDLLMAILRNLVDNAMKYTHEGRITLTAKMDGNEVKIIAADTGSGMKKSQIAMFYGKSDEDTHAGLGSTLVRDLLQKLEGHLSIESKPGKGTSITIYLTGNHLPDHNDEQGS</sequence>
<dbReference type="KEGG" id="dpf:ON006_03890"/>
<dbReference type="SMART" id="SM00387">
    <property type="entry name" value="HATPase_c"/>
    <property type="match status" value="1"/>
</dbReference>
<dbReference type="InterPro" id="IPR004358">
    <property type="entry name" value="Sig_transdc_His_kin-like_C"/>
</dbReference>
<organism evidence="10 11">
    <name type="scientific">Dyadobacter pollutisoli</name>
    <dbReference type="NCBI Taxonomy" id="2910158"/>
    <lineage>
        <taxon>Bacteria</taxon>
        <taxon>Pseudomonadati</taxon>
        <taxon>Bacteroidota</taxon>
        <taxon>Cytophagia</taxon>
        <taxon>Cytophagales</taxon>
        <taxon>Spirosomataceae</taxon>
        <taxon>Dyadobacter</taxon>
    </lineage>
</organism>
<feature type="signal peptide" evidence="8">
    <location>
        <begin position="1"/>
        <end position="21"/>
    </location>
</feature>
<dbReference type="RefSeq" id="WP_244823995.1">
    <property type="nucleotide sequence ID" value="NZ_CP112998.1"/>
</dbReference>
<evidence type="ECO:0000256" key="8">
    <source>
        <dbReference type="SAM" id="SignalP"/>
    </source>
</evidence>
<dbReference type="EMBL" id="CP112998">
    <property type="protein sequence ID" value="WAC13104.1"/>
    <property type="molecule type" value="Genomic_DNA"/>
</dbReference>
<evidence type="ECO:0000256" key="7">
    <source>
        <dbReference type="SAM" id="Phobius"/>
    </source>
</evidence>
<dbReference type="PRINTS" id="PR00344">
    <property type="entry name" value="BCTRLSENSOR"/>
</dbReference>
<name>A0A9E8NFD1_9BACT</name>
<dbReference type="EC" id="2.7.13.3" evidence="2"/>
<evidence type="ECO:0000256" key="6">
    <source>
        <dbReference type="ARBA" id="ARBA00023012"/>
    </source>
</evidence>
<keyword evidence="3" id="KW-0597">Phosphoprotein</keyword>
<dbReference type="SUPFAM" id="SSF55874">
    <property type="entry name" value="ATPase domain of HSP90 chaperone/DNA topoisomerase II/histidine kinase"/>
    <property type="match status" value="1"/>
</dbReference>
<dbReference type="Proteomes" id="UP001164653">
    <property type="component" value="Chromosome"/>
</dbReference>
<keyword evidence="6" id="KW-0902">Two-component regulatory system</keyword>
<keyword evidence="10" id="KW-0547">Nucleotide-binding</keyword>
<dbReference type="InterPro" id="IPR013783">
    <property type="entry name" value="Ig-like_fold"/>
</dbReference>
<evidence type="ECO:0000313" key="10">
    <source>
        <dbReference type="EMBL" id="WAC13104.1"/>
    </source>
</evidence>
<gene>
    <name evidence="10" type="ORF">ON006_03890</name>
</gene>
<dbReference type="SUPFAM" id="SSF47384">
    <property type="entry name" value="Homodimeric domain of signal transducing histidine kinase"/>
    <property type="match status" value="1"/>
</dbReference>
<dbReference type="InterPro" id="IPR036097">
    <property type="entry name" value="HisK_dim/P_sf"/>
</dbReference>
<keyword evidence="11" id="KW-1185">Reference proteome</keyword>
<dbReference type="PROSITE" id="PS50109">
    <property type="entry name" value="HIS_KIN"/>
    <property type="match status" value="1"/>
</dbReference>
<keyword evidence="7" id="KW-1133">Transmembrane helix</keyword>
<dbReference type="InterPro" id="IPR003594">
    <property type="entry name" value="HATPase_dom"/>
</dbReference>
<dbReference type="SUPFAM" id="SSF50969">
    <property type="entry name" value="YVTN repeat-like/Quinoprotein amine dehydrogenase"/>
    <property type="match status" value="1"/>
</dbReference>
<dbReference type="GO" id="GO:0004721">
    <property type="term" value="F:phosphoprotein phosphatase activity"/>
    <property type="evidence" value="ECO:0007669"/>
    <property type="project" value="TreeGrafter"/>
</dbReference>
<accession>A0A9E8NFD1</accession>
<evidence type="ECO:0000313" key="11">
    <source>
        <dbReference type="Proteomes" id="UP001164653"/>
    </source>
</evidence>
<reference evidence="10" key="1">
    <citation type="submission" date="2022-11" db="EMBL/GenBank/DDBJ databases">
        <title>Dyadobacter pollutisoli sp. nov., isolated from plastic dumped soil.</title>
        <authorList>
            <person name="Kim J.M."/>
            <person name="Kim K.R."/>
            <person name="Lee J.K."/>
            <person name="Hao L."/>
            <person name="Jeon C.O."/>
        </authorList>
    </citation>
    <scope>NUCLEOTIDE SEQUENCE</scope>
    <source>
        <strain evidence="10">U1</strain>
    </source>
</reference>